<name>A0ACB9XTY4_CHAAC</name>
<sequence length="116" mass="12707">MRLLRCSPTVANFPFVREPEDLAEMLPHPTSPKLRPPPDLGVTPALKLPCPLHLKGAESQALPPTQSMAESPRQRHANLHGEPELQPKLSGLNETSGRRLREAARTVALLQITVSV</sequence>
<evidence type="ECO:0000313" key="1">
    <source>
        <dbReference type="EMBL" id="KAI4830448.1"/>
    </source>
</evidence>
<dbReference type="Proteomes" id="UP001057452">
    <property type="component" value="Chromosome 3"/>
</dbReference>
<organism evidence="1 2">
    <name type="scientific">Chaenocephalus aceratus</name>
    <name type="common">Blackfin icefish</name>
    <name type="synonym">Chaenichthys aceratus</name>
    <dbReference type="NCBI Taxonomy" id="36190"/>
    <lineage>
        <taxon>Eukaryota</taxon>
        <taxon>Metazoa</taxon>
        <taxon>Chordata</taxon>
        <taxon>Craniata</taxon>
        <taxon>Vertebrata</taxon>
        <taxon>Euteleostomi</taxon>
        <taxon>Actinopterygii</taxon>
        <taxon>Neopterygii</taxon>
        <taxon>Teleostei</taxon>
        <taxon>Neoteleostei</taxon>
        <taxon>Acanthomorphata</taxon>
        <taxon>Eupercaria</taxon>
        <taxon>Perciformes</taxon>
        <taxon>Notothenioidei</taxon>
        <taxon>Channichthyidae</taxon>
        <taxon>Chaenocephalus</taxon>
    </lineage>
</organism>
<keyword evidence="2" id="KW-1185">Reference proteome</keyword>
<accession>A0ACB9XTY4</accession>
<reference evidence="1" key="1">
    <citation type="submission" date="2022-05" db="EMBL/GenBank/DDBJ databases">
        <title>Chromosome-level genome of Chaenocephalus aceratus.</title>
        <authorList>
            <person name="Park H."/>
        </authorList>
    </citation>
    <scope>NUCLEOTIDE SEQUENCE</scope>
    <source>
        <strain evidence="1">KU_202001</strain>
    </source>
</reference>
<gene>
    <name evidence="1" type="ORF">KUCAC02_002078</name>
</gene>
<evidence type="ECO:0000313" key="2">
    <source>
        <dbReference type="Proteomes" id="UP001057452"/>
    </source>
</evidence>
<comment type="caution">
    <text evidence="1">The sequence shown here is derived from an EMBL/GenBank/DDBJ whole genome shotgun (WGS) entry which is preliminary data.</text>
</comment>
<proteinExistence type="predicted"/>
<dbReference type="EMBL" id="CM043787">
    <property type="protein sequence ID" value="KAI4830448.1"/>
    <property type="molecule type" value="Genomic_DNA"/>
</dbReference>
<protein>
    <submittedName>
        <fullName evidence="1">Uncharacterized protein</fullName>
    </submittedName>
</protein>